<keyword evidence="1" id="KW-0472">Membrane</keyword>
<keyword evidence="3" id="KW-1185">Reference proteome</keyword>
<evidence type="ECO:0000313" key="2">
    <source>
        <dbReference type="EMBL" id="TNN52068.1"/>
    </source>
</evidence>
<protein>
    <submittedName>
        <fullName evidence="2">Uncharacterized protein</fullName>
    </submittedName>
</protein>
<reference evidence="2 3" key="1">
    <citation type="submission" date="2019-03" db="EMBL/GenBank/DDBJ databases">
        <title>First draft genome of Liparis tanakae, snailfish: a comprehensive survey of snailfish specific genes.</title>
        <authorList>
            <person name="Kim W."/>
            <person name="Song I."/>
            <person name="Jeong J.-H."/>
            <person name="Kim D."/>
            <person name="Kim S."/>
            <person name="Ryu S."/>
            <person name="Song J.Y."/>
            <person name="Lee S.K."/>
        </authorList>
    </citation>
    <scope>NUCLEOTIDE SEQUENCE [LARGE SCALE GENOMIC DNA]</scope>
    <source>
        <tissue evidence="2">Muscle</tissue>
    </source>
</reference>
<accession>A0A4Z2GET7</accession>
<feature type="transmembrane region" description="Helical" evidence="1">
    <location>
        <begin position="41"/>
        <end position="71"/>
    </location>
</feature>
<proteinExistence type="predicted"/>
<dbReference type="AlphaFoldDB" id="A0A4Z2GET7"/>
<sequence length="93" mass="10013">MVMNPDRLVSMELGTRLAQAAAAAPREPRLRDVSIPGDHEVILRAASCIIIIIVVVVVVVVLLLLLVVICLQVNSLSWQLLVDYGLGVGLGHH</sequence>
<evidence type="ECO:0000256" key="1">
    <source>
        <dbReference type="SAM" id="Phobius"/>
    </source>
</evidence>
<dbReference type="EMBL" id="SRLO01000560">
    <property type="protein sequence ID" value="TNN52068.1"/>
    <property type="molecule type" value="Genomic_DNA"/>
</dbReference>
<keyword evidence="1" id="KW-1133">Transmembrane helix</keyword>
<keyword evidence="1" id="KW-0812">Transmembrane</keyword>
<dbReference type="Proteomes" id="UP000314294">
    <property type="component" value="Unassembled WGS sequence"/>
</dbReference>
<name>A0A4Z2GET7_9TELE</name>
<gene>
    <name evidence="2" type="ORF">EYF80_037728</name>
</gene>
<comment type="caution">
    <text evidence="2">The sequence shown here is derived from an EMBL/GenBank/DDBJ whole genome shotgun (WGS) entry which is preliminary data.</text>
</comment>
<evidence type="ECO:0000313" key="3">
    <source>
        <dbReference type="Proteomes" id="UP000314294"/>
    </source>
</evidence>
<organism evidence="2 3">
    <name type="scientific">Liparis tanakae</name>
    <name type="common">Tanaka's snailfish</name>
    <dbReference type="NCBI Taxonomy" id="230148"/>
    <lineage>
        <taxon>Eukaryota</taxon>
        <taxon>Metazoa</taxon>
        <taxon>Chordata</taxon>
        <taxon>Craniata</taxon>
        <taxon>Vertebrata</taxon>
        <taxon>Euteleostomi</taxon>
        <taxon>Actinopterygii</taxon>
        <taxon>Neopterygii</taxon>
        <taxon>Teleostei</taxon>
        <taxon>Neoteleostei</taxon>
        <taxon>Acanthomorphata</taxon>
        <taxon>Eupercaria</taxon>
        <taxon>Perciformes</taxon>
        <taxon>Cottioidei</taxon>
        <taxon>Cottales</taxon>
        <taxon>Liparidae</taxon>
        <taxon>Liparis</taxon>
    </lineage>
</organism>